<reference evidence="16 17" key="1">
    <citation type="journal article" date="2019" name="Nat. Microbiol.">
        <title>Mediterranean grassland soil C-N compound turnover is dependent on rainfall and depth, and is mediated by genomically divergent microorganisms.</title>
        <authorList>
            <person name="Diamond S."/>
            <person name="Andeer P.F."/>
            <person name="Li Z."/>
            <person name="Crits-Christoph A."/>
            <person name="Burstein D."/>
            <person name="Anantharaman K."/>
            <person name="Lane K.R."/>
            <person name="Thomas B.C."/>
            <person name="Pan C."/>
            <person name="Northen T.R."/>
            <person name="Banfield J.F."/>
        </authorList>
    </citation>
    <scope>NUCLEOTIDE SEQUENCE [LARGE SCALE GENOMIC DNA]</scope>
    <source>
        <strain evidence="16">WS_11</strain>
    </source>
</reference>
<evidence type="ECO:0000256" key="3">
    <source>
        <dbReference type="ARBA" id="ARBA00022679"/>
    </source>
</evidence>
<keyword evidence="3 13" id="KW-0808">Transferase</keyword>
<dbReference type="NCBIfam" id="TIGR00515">
    <property type="entry name" value="accD"/>
    <property type="match status" value="1"/>
</dbReference>
<evidence type="ECO:0000256" key="14">
    <source>
        <dbReference type="SAM" id="MobiDB-lite"/>
    </source>
</evidence>
<comment type="similarity">
    <text evidence="13">Belongs to the AccD/PCCB family.</text>
</comment>
<proteinExistence type="inferred from homology"/>
<evidence type="ECO:0000256" key="11">
    <source>
        <dbReference type="ARBA" id="ARBA00023160"/>
    </source>
</evidence>
<dbReference type="GO" id="GO:0008270">
    <property type="term" value="F:zinc ion binding"/>
    <property type="evidence" value="ECO:0007669"/>
    <property type="project" value="UniProtKB-UniRule"/>
</dbReference>
<feature type="domain" description="CoA carboxyltransferase N-terminal" evidence="15">
    <location>
        <begin position="26"/>
        <end position="296"/>
    </location>
</feature>
<evidence type="ECO:0000313" key="16">
    <source>
        <dbReference type="EMBL" id="TMQ72464.1"/>
    </source>
</evidence>
<evidence type="ECO:0000256" key="10">
    <source>
        <dbReference type="ARBA" id="ARBA00023098"/>
    </source>
</evidence>
<evidence type="ECO:0000256" key="2">
    <source>
        <dbReference type="ARBA" id="ARBA00022516"/>
    </source>
</evidence>
<organism evidence="16 17">
    <name type="scientific">Eiseniibacteriota bacterium</name>
    <dbReference type="NCBI Taxonomy" id="2212470"/>
    <lineage>
        <taxon>Bacteria</taxon>
        <taxon>Candidatus Eiseniibacteriota</taxon>
    </lineage>
</organism>
<dbReference type="Gene3D" id="3.90.226.10">
    <property type="entry name" value="2-enoyl-CoA Hydratase, Chain A, domain 1"/>
    <property type="match status" value="1"/>
</dbReference>
<dbReference type="SUPFAM" id="SSF52096">
    <property type="entry name" value="ClpP/crotonase"/>
    <property type="match status" value="1"/>
</dbReference>
<feature type="binding site" evidence="13">
    <location>
        <position position="33"/>
    </location>
    <ligand>
        <name>Zn(2+)</name>
        <dbReference type="ChEBI" id="CHEBI:29105"/>
    </ligand>
</feature>
<dbReference type="InterPro" id="IPR041010">
    <property type="entry name" value="Znf-ACC"/>
</dbReference>
<dbReference type="PRINTS" id="PR01070">
    <property type="entry name" value="ACCCTRFRASEB"/>
</dbReference>
<comment type="subcellular location">
    <subcellularLocation>
        <location evidence="1 13">Cytoplasm</location>
    </subcellularLocation>
</comment>
<keyword evidence="6 13" id="KW-0863">Zinc-finger</keyword>
<keyword evidence="16" id="KW-0436">Ligase</keyword>
<evidence type="ECO:0000256" key="6">
    <source>
        <dbReference type="ARBA" id="ARBA00022771"/>
    </source>
</evidence>
<keyword evidence="10 13" id="KW-0443">Lipid metabolism</keyword>
<dbReference type="GO" id="GO:0005524">
    <property type="term" value="F:ATP binding"/>
    <property type="evidence" value="ECO:0007669"/>
    <property type="project" value="UniProtKB-KW"/>
</dbReference>
<dbReference type="UniPathway" id="UPA00655">
    <property type="reaction ID" value="UER00711"/>
</dbReference>
<name>A0A538U9B0_UNCEI</name>
<dbReference type="InterPro" id="IPR000438">
    <property type="entry name" value="Acetyl_CoA_COase_Trfase_b_su"/>
</dbReference>
<keyword evidence="4 13" id="KW-0479">Metal-binding</keyword>
<dbReference type="Proteomes" id="UP000319771">
    <property type="component" value="Unassembled WGS sequence"/>
</dbReference>
<evidence type="ECO:0000256" key="1">
    <source>
        <dbReference type="ARBA" id="ARBA00004496"/>
    </source>
</evidence>
<accession>A0A538U9B0</accession>
<dbReference type="GO" id="GO:0006633">
    <property type="term" value="P:fatty acid biosynthetic process"/>
    <property type="evidence" value="ECO:0007669"/>
    <property type="project" value="UniProtKB-KW"/>
</dbReference>
<keyword evidence="2 13" id="KW-0444">Lipid biosynthesis</keyword>
<keyword evidence="11 13" id="KW-0275">Fatty acid biosynthesis</keyword>
<dbReference type="AlphaFoldDB" id="A0A538U9B0"/>
<keyword evidence="7 13" id="KW-0276">Fatty acid metabolism</keyword>
<evidence type="ECO:0000256" key="4">
    <source>
        <dbReference type="ARBA" id="ARBA00022723"/>
    </source>
</evidence>
<dbReference type="InterPro" id="IPR034733">
    <property type="entry name" value="AcCoA_carboxyl_beta"/>
</dbReference>
<evidence type="ECO:0000256" key="7">
    <source>
        <dbReference type="ARBA" id="ARBA00022832"/>
    </source>
</evidence>
<dbReference type="Pfam" id="PF01039">
    <property type="entry name" value="Carboxyl_trans"/>
    <property type="match status" value="1"/>
</dbReference>
<comment type="function">
    <text evidence="12 13">Component of the acetyl coenzyme A carboxylase (ACC) complex. Biotin carboxylase (BC) catalyzes the carboxylation of biotin on its carrier protein (BCCP) and then the CO(2) group is transferred by the transcarboxylase to acetyl-CoA to form malonyl-CoA.</text>
</comment>
<evidence type="ECO:0000256" key="8">
    <source>
        <dbReference type="ARBA" id="ARBA00022833"/>
    </source>
</evidence>
<comment type="cofactor">
    <cofactor evidence="13">
        <name>Zn(2+)</name>
        <dbReference type="ChEBI" id="CHEBI:29105"/>
    </cofactor>
    <text evidence="13">Binds 1 zinc ion per subunit.</text>
</comment>
<dbReference type="HAMAP" id="MF_01395">
    <property type="entry name" value="AcetylCoA_CT_beta"/>
    <property type="match status" value="1"/>
</dbReference>
<dbReference type="GO" id="GO:0003989">
    <property type="term" value="F:acetyl-CoA carboxylase activity"/>
    <property type="evidence" value="ECO:0007669"/>
    <property type="project" value="InterPro"/>
</dbReference>
<evidence type="ECO:0000256" key="13">
    <source>
        <dbReference type="HAMAP-Rule" id="MF_01395"/>
    </source>
</evidence>
<protein>
    <recommendedName>
        <fullName evidence="13">Acetyl-coenzyme A carboxylase carboxyl transferase subunit beta</fullName>
        <shortName evidence="13">ACCase subunit beta</shortName>
        <shortName evidence="13">Acetyl-CoA carboxylase carboxyltransferase subunit beta</shortName>
        <ecNumber evidence="13">2.1.3.15</ecNumber>
    </recommendedName>
</protein>
<feature type="region of interest" description="Disordered" evidence="14">
    <location>
        <begin position="1"/>
        <end position="23"/>
    </location>
</feature>
<feature type="binding site" evidence="13">
    <location>
        <position position="52"/>
    </location>
    <ligand>
        <name>Zn(2+)</name>
        <dbReference type="ChEBI" id="CHEBI:29105"/>
    </ligand>
</feature>
<dbReference type="PANTHER" id="PTHR42995:SF5">
    <property type="entry name" value="ACETYL-COENZYME A CARBOXYLASE CARBOXYL TRANSFERASE SUBUNIT BETA, CHLOROPLASTIC"/>
    <property type="match status" value="1"/>
</dbReference>
<evidence type="ECO:0000256" key="9">
    <source>
        <dbReference type="ARBA" id="ARBA00022840"/>
    </source>
</evidence>
<comment type="catalytic activity">
    <reaction evidence="13">
        <text>N(6)-carboxybiotinyl-L-lysyl-[protein] + acetyl-CoA = N(6)-biotinyl-L-lysyl-[protein] + malonyl-CoA</text>
        <dbReference type="Rhea" id="RHEA:54728"/>
        <dbReference type="Rhea" id="RHEA-COMP:10505"/>
        <dbReference type="Rhea" id="RHEA-COMP:10506"/>
        <dbReference type="ChEBI" id="CHEBI:57288"/>
        <dbReference type="ChEBI" id="CHEBI:57384"/>
        <dbReference type="ChEBI" id="CHEBI:83144"/>
        <dbReference type="ChEBI" id="CHEBI:83145"/>
        <dbReference type="EC" id="2.1.3.15"/>
    </reaction>
</comment>
<gene>
    <name evidence="13" type="primary">accD</name>
    <name evidence="16" type="ORF">E6K81_07385</name>
</gene>
<feature type="compositionally biased region" description="Basic residues" evidence="14">
    <location>
        <begin position="1"/>
        <end position="13"/>
    </location>
</feature>
<evidence type="ECO:0000313" key="17">
    <source>
        <dbReference type="Proteomes" id="UP000319771"/>
    </source>
</evidence>
<feature type="binding site" evidence="13">
    <location>
        <position position="30"/>
    </location>
    <ligand>
        <name>Zn(2+)</name>
        <dbReference type="ChEBI" id="CHEBI:29105"/>
    </ligand>
</feature>
<dbReference type="InterPro" id="IPR011762">
    <property type="entry name" value="COA_CT_N"/>
</dbReference>
<dbReference type="GO" id="GO:0009317">
    <property type="term" value="C:acetyl-CoA carboxylase complex"/>
    <property type="evidence" value="ECO:0007669"/>
    <property type="project" value="InterPro"/>
</dbReference>
<keyword evidence="5 13" id="KW-0547">Nucleotide-binding</keyword>
<keyword evidence="13" id="KW-0963">Cytoplasm</keyword>
<feature type="zinc finger region" description="C4-type" evidence="13">
    <location>
        <begin position="30"/>
        <end position="52"/>
    </location>
</feature>
<dbReference type="EC" id="2.1.3.15" evidence="13"/>
<feature type="region of interest" description="Disordered" evidence="14">
    <location>
        <begin position="291"/>
        <end position="317"/>
    </location>
</feature>
<dbReference type="PROSITE" id="PS50980">
    <property type="entry name" value="COA_CT_NTER"/>
    <property type="match status" value="1"/>
</dbReference>
<comment type="pathway">
    <text evidence="13">Lipid metabolism; malonyl-CoA biosynthesis; malonyl-CoA from acetyl-CoA: step 1/1.</text>
</comment>
<dbReference type="Pfam" id="PF17848">
    <property type="entry name" value="Zn_ribbon_ACC"/>
    <property type="match status" value="1"/>
</dbReference>
<dbReference type="PANTHER" id="PTHR42995">
    <property type="entry name" value="ACETYL-COENZYME A CARBOXYLASE CARBOXYL TRANSFERASE SUBUNIT BETA, CHLOROPLASTIC"/>
    <property type="match status" value="1"/>
</dbReference>
<dbReference type="InterPro" id="IPR029045">
    <property type="entry name" value="ClpP/crotonase-like_dom_sf"/>
</dbReference>
<keyword evidence="8 13" id="KW-0862">Zinc</keyword>
<comment type="subunit">
    <text evidence="13">Acetyl-CoA carboxylase is a heterohexamer composed of biotin carboxyl carrier protein (AccB), biotin carboxylase (AccC) and two subunits each of ACCase subunit alpha (AccA) and ACCase subunit beta (AccD).</text>
</comment>
<evidence type="ECO:0000259" key="15">
    <source>
        <dbReference type="PROSITE" id="PS50980"/>
    </source>
</evidence>
<comment type="caution">
    <text evidence="16">The sequence shown here is derived from an EMBL/GenBank/DDBJ whole genome shotgun (WGS) entry which is preliminary data.</text>
</comment>
<feature type="binding site" evidence="13">
    <location>
        <position position="49"/>
    </location>
    <ligand>
        <name>Zn(2+)</name>
        <dbReference type="ChEBI" id="CHEBI:29105"/>
    </ligand>
</feature>
<sequence>MSWLKRERKRIKKTDKPERPDLPEGLWTKCEGCGEALFQTVLEENLWTCPKCGFHFRVPARTYLAVLVDEGSFAERDARLVAGDPLEFRDARMRYPDRLKAAQRETGMSDALLSGVATIGGKPVSVALMDFFFMGGSMGSVVGEKIARAIERAMAERRAVVIVSSTGGARMQEGILSLMQMAKTSALLAKLQAERLPFISILVDPSMAGVLASFASLGDVIVAEPGALVGFAGARVIRQTIGQDLPEGFQRSEFVLEKGFIDRIVHRRQMRAEVGHLLEFFWRSTRGFAPEGQPSPHPFHAGAPSADGTAAPDALTK</sequence>
<keyword evidence="9 13" id="KW-0067">ATP-binding</keyword>
<dbReference type="GO" id="GO:2001295">
    <property type="term" value="P:malonyl-CoA biosynthetic process"/>
    <property type="evidence" value="ECO:0007669"/>
    <property type="project" value="UniProtKB-UniRule"/>
</dbReference>
<dbReference type="EMBL" id="VBPB01000107">
    <property type="protein sequence ID" value="TMQ72464.1"/>
    <property type="molecule type" value="Genomic_DNA"/>
</dbReference>
<evidence type="ECO:0000256" key="12">
    <source>
        <dbReference type="ARBA" id="ARBA00025280"/>
    </source>
</evidence>
<dbReference type="GO" id="GO:0016743">
    <property type="term" value="F:carboxyl- or carbamoyltransferase activity"/>
    <property type="evidence" value="ECO:0007669"/>
    <property type="project" value="UniProtKB-UniRule"/>
</dbReference>
<evidence type="ECO:0000256" key="5">
    <source>
        <dbReference type="ARBA" id="ARBA00022741"/>
    </source>
</evidence>